<evidence type="ECO:0000256" key="9">
    <source>
        <dbReference type="ARBA" id="ARBA00022801"/>
    </source>
</evidence>
<accession>A0A485M1Z7</accession>
<keyword evidence="11 15" id="KW-1133">Transmembrane helix</keyword>
<dbReference type="PANTHER" id="PTHR39188">
    <property type="entry name" value="MEMBRANE-ASSOCIATED ZINC METALLOPROTEASE M50B"/>
    <property type="match status" value="1"/>
</dbReference>
<evidence type="ECO:0000256" key="13">
    <source>
        <dbReference type="ARBA" id="ARBA00023122"/>
    </source>
</evidence>
<keyword evidence="10" id="KW-0862">Zinc</keyword>
<dbReference type="InterPro" id="IPR016483">
    <property type="entry name" value="UCP006404_Pept_M50_CBS"/>
</dbReference>
<dbReference type="GO" id="GO:0046872">
    <property type="term" value="F:metal ion binding"/>
    <property type="evidence" value="ECO:0007669"/>
    <property type="project" value="UniProtKB-KW"/>
</dbReference>
<feature type="domain" description="CBS" evidence="16">
    <location>
        <begin position="317"/>
        <end position="374"/>
    </location>
</feature>
<dbReference type="EMBL" id="CAADRM010000092">
    <property type="protein sequence ID" value="VFU14474.1"/>
    <property type="molecule type" value="Genomic_DNA"/>
</dbReference>
<evidence type="ECO:0000313" key="17">
    <source>
        <dbReference type="EMBL" id="VFU14474.1"/>
    </source>
</evidence>
<dbReference type="Pfam" id="PF02163">
    <property type="entry name" value="Peptidase_M50"/>
    <property type="match status" value="2"/>
</dbReference>
<dbReference type="SUPFAM" id="SSF54631">
    <property type="entry name" value="CBS-domain pair"/>
    <property type="match status" value="1"/>
</dbReference>
<dbReference type="GO" id="GO:0005886">
    <property type="term" value="C:plasma membrane"/>
    <property type="evidence" value="ECO:0007669"/>
    <property type="project" value="UniProtKB-SubCell"/>
</dbReference>
<protein>
    <submittedName>
        <fullName evidence="17">Zinc metalloprotease</fullName>
    </submittedName>
</protein>
<feature type="transmembrane region" description="Helical" evidence="15">
    <location>
        <begin position="108"/>
        <end position="129"/>
    </location>
</feature>
<evidence type="ECO:0000256" key="15">
    <source>
        <dbReference type="SAM" id="Phobius"/>
    </source>
</evidence>
<evidence type="ECO:0000256" key="1">
    <source>
        <dbReference type="ARBA" id="ARBA00001947"/>
    </source>
</evidence>
<evidence type="ECO:0000256" key="5">
    <source>
        <dbReference type="ARBA" id="ARBA00022670"/>
    </source>
</evidence>
<keyword evidence="12 17" id="KW-0482">Metalloprotease</keyword>
<evidence type="ECO:0000256" key="7">
    <source>
        <dbReference type="ARBA" id="ARBA00022723"/>
    </source>
</evidence>
<dbReference type="CDD" id="cd06164">
    <property type="entry name" value="S2P-M50_SpoIVFB_CBS"/>
    <property type="match status" value="1"/>
</dbReference>
<comment type="cofactor">
    <cofactor evidence="1">
        <name>Zn(2+)</name>
        <dbReference type="ChEBI" id="CHEBI:29105"/>
    </cofactor>
</comment>
<keyword evidence="4" id="KW-1003">Cell membrane</keyword>
<reference evidence="17" key="1">
    <citation type="submission" date="2019-03" db="EMBL/GenBank/DDBJ databases">
        <authorList>
            <person name="Hao L."/>
        </authorList>
    </citation>
    <scope>NUCLEOTIDE SEQUENCE</scope>
</reference>
<feature type="domain" description="CBS" evidence="16">
    <location>
        <begin position="253"/>
        <end position="310"/>
    </location>
</feature>
<keyword evidence="7" id="KW-0479">Metal-binding</keyword>
<name>A0A485M1Z7_9ZZZZ</name>
<dbReference type="InterPro" id="IPR008915">
    <property type="entry name" value="Peptidase_M50"/>
</dbReference>
<feature type="transmembrane region" description="Helical" evidence="15">
    <location>
        <begin position="141"/>
        <end position="164"/>
    </location>
</feature>
<evidence type="ECO:0000256" key="3">
    <source>
        <dbReference type="ARBA" id="ARBA00007931"/>
    </source>
</evidence>
<gene>
    <name evidence="17" type="primary">rip</name>
    <name evidence="17" type="ORF">SCFA_30017</name>
</gene>
<feature type="transmembrane region" description="Helical" evidence="15">
    <location>
        <begin position="20"/>
        <end position="42"/>
    </location>
</feature>
<dbReference type="Pfam" id="PF00571">
    <property type="entry name" value="CBS"/>
    <property type="match status" value="2"/>
</dbReference>
<dbReference type="InterPro" id="IPR046342">
    <property type="entry name" value="CBS_dom_sf"/>
</dbReference>
<comment type="subcellular location">
    <subcellularLocation>
        <location evidence="2">Cell membrane</location>
        <topology evidence="2">Multi-pass membrane protein</topology>
    </subcellularLocation>
</comment>
<evidence type="ECO:0000256" key="2">
    <source>
        <dbReference type="ARBA" id="ARBA00004651"/>
    </source>
</evidence>
<dbReference type="GO" id="GO:0006508">
    <property type="term" value="P:proteolysis"/>
    <property type="evidence" value="ECO:0007669"/>
    <property type="project" value="UniProtKB-KW"/>
</dbReference>
<evidence type="ECO:0000256" key="6">
    <source>
        <dbReference type="ARBA" id="ARBA00022692"/>
    </source>
</evidence>
<evidence type="ECO:0000256" key="4">
    <source>
        <dbReference type="ARBA" id="ARBA00022475"/>
    </source>
</evidence>
<dbReference type="PROSITE" id="PS51371">
    <property type="entry name" value="CBS"/>
    <property type="match status" value="2"/>
</dbReference>
<dbReference type="GO" id="GO:0008237">
    <property type="term" value="F:metallopeptidase activity"/>
    <property type="evidence" value="ECO:0007669"/>
    <property type="project" value="UniProtKB-KW"/>
</dbReference>
<proteinExistence type="inferred from homology"/>
<evidence type="ECO:0000256" key="8">
    <source>
        <dbReference type="ARBA" id="ARBA00022737"/>
    </source>
</evidence>
<evidence type="ECO:0000259" key="16">
    <source>
        <dbReference type="PROSITE" id="PS51371"/>
    </source>
</evidence>
<evidence type="ECO:0000256" key="10">
    <source>
        <dbReference type="ARBA" id="ARBA00022833"/>
    </source>
</evidence>
<dbReference type="PIRSF" id="PIRSF006404">
    <property type="entry name" value="UCP006404_Pept_M50_CBS"/>
    <property type="match status" value="1"/>
</dbReference>
<dbReference type="SMART" id="SM00116">
    <property type="entry name" value="CBS"/>
    <property type="match status" value="1"/>
</dbReference>
<feature type="transmembrane region" description="Helical" evidence="15">
    <location>
        <begin position="48"/>
        <end position="67"/>
    </location>
</feature>
<dbReference type="PANTHER" id="PTHR39188:SF3">
    <property type="entry name" value="STAGE IV SPORULATION PROTEIN FB"/>
    <property type="match status" value="1"/>
</dbReference>
<evidence type="ECO:0000256" key="11">
    <source>
        <dbReference type="ARBA" id="ARBA00022989"/>
    </source>
</evidence>
<keyword evidence="6 15" id="KW-0812">Transmembrane</keyword>
<organism evidence="17">
    <name type="scientific">anaerobic digester metagenome</name>
    <dbReference type="NCBI Taxonomy" id="1263854"/>
    <lineage>
        <taxon>unclassified sequences</taxon>
        <taxon>metagenomes</taxon>
        <taxon>ecological metagenomes</taxon>
    </lineage>
</organism>
<keyword evidence="8" id="KW-0677">Repeat</keyword>
<evidence type="ECO:0000256" key="12">
    <source>
        <dbReference type="ARBA" id="ARBA00023049"/>
    </source>
</evidence>
<keyword evidence="5 17" id="KW-0645">Protease</keyword>
<keyword evidence="13" id="KW-0129">CBS domain</keyword>
<evidence type="ECO:0000256" key="14">
    <source>
        <dbReference type="ARBA" id="ARBA00023136"/>
    </source>
</evidence>
<comment type="similarity">
    <text evidence="3">Belongs to the peptidase M50B family.</text>
</comment>
<keyword evidence="14 15" id="KW-0472">Membrane</keyword>
<keyword evidence="9" id="KW-0378">Hydrolase</keyword>
<dbReference type="AlphaFoldDB" id="A0A485M1Z7"/>
<dbReference type="Gene3D" id="3.10.580.10">
    <property type="entry name" value="CBS-domain"/>
    <property type="match status" value="2"/>
</dbReference>
<dbReference type="InterPro" id="IPR000644">
    <property type="entry name" value="CBS_dom"/>
</dbReference>
<sequence length="388" mass="44000">MFGRRIQVFKLFGFTVYLDLSWVIIAVLITWTLAAGFFPYYYQGFSIPTYWIMGIAGALGLFFSIIFHEMSHSLVSRTFGLDIRGITLFIFGGVSEMNEEPDDSRTEFFMAIAGPLSSIFLGFVFYGVYRLSAQAQLPAPVGAVFNYLAIINFVLAAFNLVPAYPLDGGRVLRSALWKWKGNLRWATRIATRIGAGFGLALIFLGVLNIITGNFIGGMWWVLIGLFLRSASQTSYTQLLMQRALSGEPVRRFMKKDPVSVPPAMPLDQLIYDYFYKYHYKMFPVQNSAGNLEGCITLDRIKEVPREEWDHRRVEDIVSECSEQNTVDPSADALKVMARMNREGVNRFLVTDHGHLEGIVTMRDLFNFISMKMDLEGEDVSPDETRPRP</sequence>